<dbReference type="PANTHER" id="PTHR12773">
    <property type="entry name" value="UPF0315 PROTEIN-RELATED"/>
    <property type="match status" value="1"/>
</dbReference>
<dbReference type="SUPFAM" id="SSF158997">
    <property type="entry name" value="Trm112p-like"/>
    <property type="match status" value="1"/>
</dbReference>
<dbReference type="GO" id="GO:0046982">
    <property type="term" value="F:protein heterodimerization activity"/>
    <property type="evidence" value="ECO:0007669"/>
    <property type="project" value="InterPro"/>
</dbReference>
<name>A0A1Y2CTL5_9FUNG</name>
<dbReference type="OrthoDB" id="2187549at2759"/>
<accession>A0A1Y2CTL5</accession>
<dbReference type="GO" id="GO:0008276">
    <property type="term" value="F:protein methyltransferase activity"/>
    <property type="evidence" value="ECO:0007669"/>
    <property type="project" value="EnsemblFungi"/>
</dbReference>
<dbReference type="GO" id="GO:0016435">
    <property type="term" value="F:rRNA (guanine) methyltransferase activity"/>
    <property type="evidence" value="ECO:0007669"/>
    <property type="project" value="EnsemblFungi"/>
</dbReference>
<reference evidence="2 3" key="1">
    <citation type="submission" date="2016-07" db="EMBL/GenBank/DDBJ databases">
        <title>Pervasive Adenine N6-methylation of Active Genes in Fungi.</title>
        <authorList>
            <consortium name="DOE Joint Genome Institute"/>
            <person name="Mondo S.J."/>
            <person name="Dannebaum R.O."/>
            <person name="Kuo R.C."/>
            <person name="Labutti K."/>
            <person name="Haridas S."/>
            <person name="Kuo A."/>
            <person name="Salamov A."/>
            <person name="Ahrendt S.R."/>
            <person name="Lipzen A."/>
            <person name="Sullivan W."/>
            <person name="Andreopoulos W.B."/>
            <person name="Clum A."/>
            <person name="Lindquist E."/>
            <person name="Daum C."/>
            <person name="Ramamoorthy G.K."/>
            <person name="Gryganskyi A."/>
            <person name="Culley D."/>
            <person name="Magnuson J.K."/>
            <person name="James T.Y."/>
            <person name="O'Malley M.A."/>
            <person name="Stajich J.E."/>
            <person name="Spatafora J.W."/>
            <person name="Visel A."/>
            <person name="Grigoriev I.V."/>
        </authorList>
    </citation>
    <scope>NUCLEOTIDE SEQUENCE [LARGE SCALE GENOMIC DNA]</scope>
    <source>
        <strain evidence="2 3">JEL800</strain>
    </source>
</reference>
<protein>
    <submittedName>
        <fullName evidence="2">Trm112p-domain-containing protein</fullName>
    </submittedName>
</protein>
<evidence type="ECO:0000256" key="1">
    <source>
        <dbReference type="ARBA" id="ARBA00007980"/>
    </source>
</evidence>
<dbReference type="GO" id="GO:0035657">
    <property type="term" value="C:eRF1 methyltransferase complex"/>
    <property type="evidence" value="ECO:0007669"/>
    <property type="project" value="EnsemblFungi"/>
</dbReference>
<evidence type="ECO:0000313" key="2">
    <source>
        <dbReference type="EMBL" id="ORY50297.1"/>
    </source>
</evidence>
<dbReference type="GO" id="GO:0043528">
    <property type="term" value="C:tRNA (m2G10) methyltransferase complex"/>
    <property type="evidence" value="ECO:0007669"/>
    <property type="project" value="EnsemblFungi"/>
</dbReference>
<dbReference type="Gene3D" id="2.20.25.10">
    <property type="match status" value="1"/>
</dbReference>
<sequence>MLMCHVKGCATDNFPLRIEDAELEQVEVEFNEDFMRRMINKIEWGAFVQTAFALGVDQLPATVPENIDTEFLQRIHRVAMETKLKEGKMICNGCKHVYPVTDGIPNMLLQETEV</sequence>
<dbReference type="CDD" id="cd21089">
    <property type="entry name" value="Trm112-like"/>
    <property type="match status" value="1"/>
</dbReference>
<organism evidence="2 3">
    <name type="scientific">Rhizoclosmatium globosum</name>
    <dbReference type="NCBI Taxonomy" id="329046"/>
    <lineage>
        <taxon>Eukaryota</taxon>
        <taxon>Fungi</taxon>
        <taxon>Fungi incertae sedis</taxon>
        <taxon>Chytridiomycota</taxon>
        <taxon>Chytridiomycota incertae sedis</taxon>
        <taxon>Chytridiomycetes</taxon>
        <taxon>Chytridiales</taxon>
        <taxon>Chytriomycetaceae</taxon>
        <taxon>Rhizoclosmatium</taxon>
    </lineage>
</organism>
<dbReference type="InterPro" id="IPR005651">
    <property type="entry name" value="Trm112-like"/>
</dbReference>
<dbReference type="PANTHER" id="PTHR12773:SF0">
    <property type="entry name" value="MULTIFUNCTIONAL METHYLTRANSFERASE SUBUNIT TRM112-LIKE PROTEIN"/>
    <property type="match status" value="1"/>
</dbReference>
<evidence type="ECO:0000313" key="3">
    <source>
        <dbReference type="Proteomes" id="UP000193642"/>
    </source>
</evidence>
<keyword evidence="3" id="KW-1185">Reference proteome</keyword>
<comment type="similarity">
    <text evidence="1">Belongs to the TRM112 family.</text>
</comment>
<dbReference type="STRING" id="329046.A0A1Y2CTL5"/>
<dbReference type="GO" id="GO:0030490">
    <property type="term" value="P:maturation of SSU-rRNA"/>
    <property type="evidence" value="ECO:0007669"/>
    <property type="project" value="EnsemblFungi"/>
</dbReference>
<dbReference type="Pfam" id="PF03966">
    <property type="entry name" value="Trm112p"/>
    <property type="match status" value="1"/>
</dbReference>
<proteinExistence type="inferred from homology"/>
<dbReference type="InterPro" id="IPR039127">
    <property type="entry name" value="Trm112"/>
</dbReference>
<dbReference type="GO" id="GO:0030488">
    <property type="term" value="P:tRNA methylation"/>
    <property type="evidence" value="ECO:0007669"/>
    <property type="project" value="EnsemblFungi"/>
</dbReference>
<gene>
    <name evidence="2" type="ORF">BCR33DRAFT_757309</name>
</gene>
<dbReference type="GO" id="GO:0070476">
    <property type="term" value="P:rRNA (guanine-N7)-methylation"/>
    <property type="evidence" value="ECO:0007669"/>
    <property type="project" value="EnsemblFungi"/>
</dbReference>
<dbReference type="AlphaFoldDB" id="A0A1Y2CTL5"/>
<dbReference type="GO" id="GO:0002098">
    <property type="term" value="P:tRNA wobble uridine modification"/>
    <property type="evidence" value="ECO:0007669"/>
    <property type="project" value="EnsemblFungi"/>
</dbReference>
<dbReference type="Proteomes" id="UP000193642">
    <property type="component" value="Unassembled WGS sequence"/>
</dbReference>
<comment type="caution">
    <text evidence="2">The sequence shown here is derived from an EMBL/GenBank/DDBJ whole genome shotgun (WGS) entry which is preliminary data.</text>
</comment>
<dbReference type="GO" id="GO:0000470">
    <property type="term" value="P:maturation of LSU-rRNA"/>
    <property type="evidence" value="ECO:0007669"/>
    <property type="project" value="EnsemblFungi"/>
</dbReference>
<dbReference type="EMBL" id="MCGO01000007">
    <property type="protein sequence ID" value="ORY50297.1"/>
    <property type="molecule type" value="Genomic_DNA"/>
</dbReference>
<dbReference type="GO" id="GO:0160102">
    <property type="term" value="F:tRNA (guanine(10)-N2)-methyltransferase activity"/>
    <property type="evidence" value="ECO:0007669"/>
    <property type="project" value="EnsemblFungi"/>
</dbReference>